<dbReference type="PANTHER" id="PTHR13617">
    <property type="entry name" value="PROTEIN ABHD18"/>
    <property type="match status" value="1"/>
</dbReference>
<dbReference type="PANTHER" id="PTHR13617:SF14">
    <property type="entry name" value="PROTEIN ABHD18"/>
    <property type="match status" value="1"/>
</dbReference>
<dbReference type="STRING" id="126957.T1IPK7"/>
<evidence type="ECO:0000313" key="1">
    <source>
        <dbReference type="EnsemblMetazoa" id="SMAR002959-PA"/>
    </source>
</evidence>
<dbReference type="EnsemblMetazoa" id="SMAR002959-RA">
    <property type="protein sequence ID" value="SMAR002959-PA"/>
    <property type="gene ID" value="SMAR002959"/>
</dbReference>
<protein>
    <submittedName>
        <fullName evidence="1">Uncharacterized protein</fullName>
    </submittedName>
</protein>
<dbReference type="AlphaFoldDB" id="T1IPK7"/>
<sequence length="441" mass="50223">MTVSRLDQFYRSILVSKFFTKGWGKPENIKKLYQIRQSMRDRDKCYALVSKNHPIQIDKEEEQSDCFILSGHFKSPFAEHLPGVVPEASENAYFQMLLPKTWKTSLRPLCLHLAGTGDHYFWRRRTFMAKPLLKEYGIVSLIFDYMARGNLKINRSNLHNVSDIFVMGGCLALESIALFNWCERQGFGPLGITGISMGGHMACIAAGVWPKPVVLVPCLSWTTASCVFTQGVMSACIPWQLLQNQYFTNDNYHGEIRKLIGPLTKKAQEDSNHFEKHFDLAKMNSGTITPHEDSLKQLKNDRLDRMFNLPTRLASTKTESSAEQRGKTDSLSKKDLMTGEALQFMNSIMDEFTHLANYDTPVDTSLVIVIAAKDDAYVLRDGVEDLTHLWKGAELRLIDSGHVAAFIFNQKLFRKAISDGFERLTQKYNLENNPVEARMEK</sequence>
<organism evidence="1 2">
    <name type="scientific">Strigamia maritima</name>
    <name type="common">European centipede</name>
    <name type="synonym">Geophilus maritimus</name>
    <dbReference type="NCBI Taxonomy" id="126957"/>
    <lineage>
        <taxon>Eukaryota</taxon>
        <taxon>Metazoa</taxon>
        <taxon>Ecdysozoa</taxon>
        <taxon>Arthropoda</taxon>
        <taxon>Myriapoda</taxon>
        <taxon>Chilopoda</taxon>
        <taxon>Pleurostigmophora</taxon>
        <taxon>Geophilomorpha</taxon>
        <taxon>Linotaeniidae</taxon>
        <taxon>Strigamia</taxon>
    </lineage>
</organism>
<evidence type="ECO:0000313" key="2">
    <source>
        <dbReference type="Proteomes" id="UP000014500"/>
    </source>
</evidence>
<proteinExistence type="predicted"/>
<dbReference type="InterPro" id="IPR029058">
    <property type="entry name" value="AB_hydrolase_fold"/>
</dbReference>
<reference evidence="2" key="1">
    <citation type="submission" date="2011-05" db="EMBL/GenBank/DDBJ databases">
        <authorList>
            <person name="Richards S.R."/>
            <person name="Qu J."/>
            <person name="Jiang H."/>
            <person name="Jhangiani S.N."/>
            <person name="Agravi P."/>
            <person name="Goodspeed R."/>
            <person name="Gross S."/>
            <person name="Mandapat C."/>
            <person name="Jackson L."/>
            <person name="Mathew T."/>
            <person name="Pu L."/>
            <person name="Thornton R."/>
            <person name="Saada N."/>
            <person name="Wilczek-Boney K.B."/>
            <person name="Lee S."/>
            <person name="Kovar C."/>
            <person name="Wu Y."/>
            <person name="Scherer S.E."/>
            <person name="Worley K.C."/>
            <person name="Muzny D.M."/>
            <person name="Gibbs R."/>
        </authorList>
    </citation>
    <scope>NUCLEOTIDE SEQUENCE</scope>
    <source>
        <strain evidence="2">Brora</strain>
    </source>
</reference>
<dbReference type="Pfam" id="PF09752">
    <property type="entry name" value="ABHD18"/>
    <property type="match status" value="1"/>
</dbReference>
<reference evidence="1" key="2">
    <citation type="submission" date="2015-02" db="UniProtKB">
        <authorList>
            <consortium name="EnsemblMetazoa"/>
        </authorList>
    </citation>
    <scope>IDENTIFICATION</scope>
</reference>
<dbReference type="HOGENOM" id="CLU_035640_0_0_1"/>
<dbReference type="SUPFAM" id="SSF53474">
    <property type="entry name" value="alpha/beta-Hydrolases"/>
    <property type="match status" value="1"/>
</dbReference>
<dbReference type="EMBL" id="JH431263">
    <property type="status" value="NOT_ANNOTATED_CDS"/>
    <property type="molecule type" value="Genomic_DNA"/>
</dbReference>
<dbReference type="eggNOG" id="KOG1551">
    <property type="taxonomic scope" value="Eukaryota"/>
</dbReference>
<dbReference type="PhylomeDB" id="T1IPK7"/>
<dbReference type="InterPro" id="IPR019149">
    <property type="entry name" value="ABHD18"/>
</dbReference>
<dbReference type="Proteomes" id="UP000014500">
    <property type="component" value="Unassembled WGS sequence"/>
</dbReference>
<name>T1IPK7_STRMM</name>
<dbReference type="OMA" id="MACLACT"/>
<dbReference type="Gene3D" id="3.40.50.1820">
    <property type="entry name" value="alpha/beta hydrolase"/>
    <property type="match status" value="1"/>
</dbReference>
<accession>T1IPK7</accession>
<keyword evidence="2" id="KW-1185">Reference proteome</keyword>